<organism evidence="4 5">
    <name type="scientific">Epicoccum nigrum</name>
    <name type="common">Soil fungus</name>
    <name type="synonym">Epicoccum purpurascens</name>
    <dbReference type="NCBI Taxonomy" id="105696"/>
    <lineage>
        <taxon>Eukaryota</taxon>
        <taxon>Fungi</taxon>
        <taxon>Dikarya</taxon>
        <taxon>Ascomycota</taxon>
        <taxon>Pezizomycotina</taxon>
        <taxon>Dothideomycetes</taxon>
        <taxon>Pleosporomycetidae</taxon>
        <taxon>Pleosporales</taxon>
        <taxon>Pleosporineae</taxon>
        <taxon>Didymellaceae</taxon>
        <taxon>Epicoccum</taxon>
    </lineage>
</organism>
<protein>
    <recommendedName>
        <fullName evidence="3">Alpha/beta hydrolase fold-3 domain-containing protein</fullName>
    </recommendedName>
</protein>
<feature type="domain" description="Alpha/beta hydrolase fold-3" evidence="3">
    <location>
        <begin position="94"/>
        <end position="300"/>
    </location>
</feature>
<dbReference type="InterPro" id="IPR050300">
    <property type="entry name" value="GDXG_lipolytic_enzyme"/>
</dbReference>
<evidence type="ECO:0000313" key="5">
    <source>
        <dbReference type="Proteomes" id="UP000193240"/>
    </source>
</evidence>
<evidence type="ECO:0000259" key="3">
    <source>
        <dbReference type="Pfam" id="PF07859"/>
    </source>
</evidence>
<gene>
    <name evidence="4" type="ORF">B5807_01077</name>
</gene>
<evidence type="ECO:0000256" key="2">
    <source>
        <dbReference type="SAM" id="MobiDB-lite"/>
    </source>
</evidence>
<dbReference type="Proteomes" id="UP000193240">
    <property type="component" value="Unassembled WGS sequence"/>
</dbReference>
<evidence type="ECO:0000313" key="4">
    <source>
        <dbReference type="EMBL" id="OSS53651.1"/>
    </source>
</evidence>
<dbReference type="EMBL" id="KZ107838">
    <property type="protein sequence ID" value="OSS53651.1"/>
    <property type="molecule type" value="Genomic_DNA"/>
</dbReference>
<dbReference type="SUPFAM" id="SSF53474">
    <property type="entry name" value="alpha/beta-Hydrolases"/>
    <property type="match status" value="1"/>
</dbReference>
<evidence type="ECO:0000256" key="1">
    <source>
        <dbReference type="ARBA" id="ARBA00022801"/>
    </source>
</evidence>
<name>A0A1Y2MCE2_EPING</name>
<dbReference type="AlphaFoldDB" id="A0A1Y2MCE2"/>
<keyword evidence="1" id="KW-0378">Hydrolase</keyword>
<dbReference type="STRING" id="105696.A0A1Y2MCE2"/>
<proteinExistence type="predicted"/>
<keyword evidence="5" id="KW-1185">Reference proteome</keyword>
<reference evidence="4 5" key="1">
    <citation type="journal article" date="2017" name="Genome Announc.">
        <title>Genome sequence of the saprophytic ascomycete Epicoccum nigrum ICMP 19927 strain isolated from New Zealand.</title>
        <authorList>
            <person name="Fokin M."/>
            <person name="Fleetwood D."/>
            <person name="Weir B.S."/>
            <person name="Villas-Boas S.G."/>
        </authorList>
    </citation>
    <scope>NUCLEOTIDE SEQUENCE [LARGE SCALE GENOMIC DNA]</scope>
    <source>
        <strain evidence="4 5">ICMP 19927</strain>
    </source>
</reference>
<feature type="region of interest" description="Disordered" evidence="2">
    <location>
        <begin position="1"/>
        <end position="22"/>
    </location>
</feature>
<dbReference type="OMA" id="DWLERFF"/>
<dbReference type="InterPro" id="IPR013094">
    <property type="entry name" value="AB_hydrolase_3"/>
</dbReference>
<accession>A0A1Y2MCE2</accession>
<dbReference type="InParanoid" id="A0A1Y2MCE2"/>
<dbReference type="PANTHER" id="PTHR48081">
    <property type="entry name" value="AB HYDROLASE SUPERFAMILY PROTEIN C4A8.06C"/>
    <property type="match status" value="1"/>
</dbReference>
<dbReference type="Gene3D" id="3.40.50.1820">
    <property type="entry name" value="alpha/beta hydrolase"/>
    <property type="match status" value="1"/>
</dbReference>
<sequence>MSGEIKRLPFDPAYKNGAQPLSPDKILDIPAVRKGIQTTNPGPDGIAEKHPQYELTNIKVPGIPGLSDATVDLALYQPRPKAGRKWPAGCPLVYHVHGGAQIAGDRYFALEYPMAHVSPADNVLFASIEYRLVPEHPAPAGAYDVYAGLVYLTTHAKELGIDPEKIVLYGVSGGAAVSASAALLSRKLAGPKCVALVLDIPMLDDRQAGHASPKQFWDGTAWPGWMEEKVWDVVLGDGDRSDPDGVRIAARAESLTDLPLTFIDIGECESMRDQVVAFASRIWRDGGQAELHVWPGVYHGGAMWEPNVPVSKAMVRVQRGFLERVFGLHENGEEKGGKVKSLL</sequence>
<dbReference type="PANTHER" id="PTHR48081:SF8">
    <property type="entry name" value="ALPHA_BETA HYDROLASE FOLD-3 DOMAIN-CONTAINING PROTEIN-RELATED"/>
    <property type="match status" value="1"/>
</dbReference>
<dbReference type="InterPro" id="IPR029058">
    <property type="entry name" value="AB_hydrolase_fold"/>
</dbReference>
<dbReference type="GO" id="GO:0016787">
    <property type="term" value="F:hydrolase activity"/>
    <property type="evidence" value="ECO:0007669"/>
    <property type="project" value="UniProtKB-KW"/>
</dbReference>
<dbReference type="Pfam" id="PF07859">
    <property type="entry name" value="Abhydrolase_3"/>
    <property type="match status" value="1"/>
</dbReference>